<dbReference type="EMBL" id="JAMZIH010001809">
    <property type="protein sequence ID" value="KAJ1677885.1"/>
    <property type="molecule type" value="Genomic_DNA"/>
</dbReference>
<comment type="caution">
    <text evidence="1">The sequence shown here is derived from an EMBL/GenBank/DDBJ whole genome shotgun (WGS) entry which is preliminary data.</text>
</comment>
<dbReference type="Proteomes" id="UP001145114">
    <property type="component" value="Unassembled WGS sequence"/>
</dbReference>
<name>A0ACC1HMV4_9FUNG</name>
<feature type="non-terminal residue" evidence="1">
    <location>
        <position position="58"/>
    </location>
</feature>
<gene>
    <name evidence="1" type="ORF">EV182_005235</name>
</gene>
<protein>
    <submittedName>
        <fullName evidence="1">Uncharacterized protein</fullName>
    </submittedName>
</protein>
<proteinExistence type="predicted"/>
<organism evidence="1 2">
    <name type="scientific">Spiromyces aspiralis</name>
    <dbReference type="NCBI Taxonomy" id="68401"/>
    <lineage>
        <taxon>Eukaryota</taxon>
        <taxon>Fungi</taxon>
        <taxon>Fungi incertae sedis</taxon>
        <taxon>Zoopagomycota</taxon>
        <taxon>Kickxellomycotina</taxon>
        <taxon>Kickxellomycetes</taxon>
        <taxon>Kickxellales</taxon>
        <taxon>Kickxellaceae</taxon>
        <taxon>Spiromyces</taxon>
    </lineage>
</organism>
<evidence type="ECO:0000313" key="2">
    <source>
        <dbReference type="Proteomes" id="UP001145114"/>
    </source>
</evidence>
<evidence type="ECO:0000313" key="1">
    <source>
        <dbReference type="EMBL" id="KAJ1677885.1"/>
    </source>
</evidence>
<keyword evidence="2" id="KW-1185">Reference proteome</keyword>
<reference evidence="1" key="1">
    <citation type="submission" date="2022-06" db="EMBL/GenBank/DDBJ databases">
        <title>Phylogenomic reconstructions and comparative analyses of Kickxellomycotina fungi.</title>
        <authorList>
            <person name="Reynolds N.K."/>
            <person name="Stajich J.E."/>
            <person name="Barry K."/>
            <person name="Grigoriev I.V."/>
            <person name="Crous P."/>
            <person name="Smith M.E."/>
        </authorList>
    </citation>
    <scope>NUCLEOTIDE SEQUENCE</scope>
    <source>
        <strain evidence="1">RSA 2271</strain>
    </source>
</reference>
<accession>A0ACC1HMV4</accession>
<sequence length="58" mass="6592">MTRYMEKELIIQLNGSRKVRGVLRGYDAFMNIVMDDLYELRPGGEGDDGEQRIPLGSS</sequence>